<evidence type="ECO:0000256" key="1">
    <source>
        <dbReference type="SAM" id="SignalP"/>
    </source>
</evidence>
<dbReference type="EMBL" id="KZ851845">
    <property type="protein sequence ID" value="RDK46788.1"/>
    <property type="molecule type" value="Genomic_DNA"/>
</dbReference>
<evidence type="ECO:0000313" key="3">
    <source>
        <dbReference type="Proteomes" id="UP000254937"/>
    </source>
</evidence>
<keyword evidence="3" id="KW-1185">Reference proteome</keyword>
<proteinExistence type="predicted"/>
<keyword evidence="1" id="KW-0732">Signal</keyword>
<dbReference type="AlphaFoldDB" id="A0A370PX72"/>
<reference evidence="2 3" key="1">
    <citation type="submission" date="2018-07" db="EMBL/GenBank/DDBJ databases">
        <title>Section-level genome sequencing of Aspergillus section Nigri to investigate inter- and intra-species variation.</title>
        <authorList>
            <consortium name="DOE Joint Genome Institute"/>
            <person name="Vesth T.C."/>
            <person name="Nybo J.L."/>
            <person name="Theobald S."/>
            <person name="Frisvad J.C."/>
            <person name="Larsen T.O."/>
            <person name="Nielsen K.F."/>
            <person name="Hoof J.B."/>
            <person name="Brandl J."/>
            <person name="Salamov A."/>
            <person name="Riley R."/>
            <person name="Gladden J.M."/>
            <person name="Phatale P."/>
            <person name="Nielsen M.T."/>
            <person name="Lyhne E.K."/>
            <person name="Kogle M.E."/>
            <person name="Strasser K."/>
            <person name="McDonnell E."/>
            <person name="Barry K."/>
            <person name="Clum A."/>
            <person name="Chen C."/>
            <person name="Nolan M."/>
            <person name="Sandor L."/>
            <person name="Kuo A."/>
            <person name="Lipzen A."/>
            <person name="Hainaut M."/>
            <person name="Drula E."/>
            <person name="Tsang A."/>
            <person name="Magnuson J.K."/>
            <person name="Henrissat B."/>
            <person name="Wiebenga A."/>
            <person name="Simmons B.A."/>
            <person name="Makela M.R."/>
            <person name="De vries R.P."/>
            <person name="Grigoriev I.V."/>
            <person name="Mortensen U.H."/>
            <person name="Baker S.E."/>
            <person name="Andersen M.R."/>
        </authorList>
    </citation>
    <scope>NUCLEOTIDE SEQUENCE [LARGE SCALE GENOMIC DNA]</scope>
    <source>
        <strain evidence="2 3">ATCC 13157</strain>
    </source>
</reference>
<protein>
    <submittedName>
        <fullName evidence="2">Uncharacterized protein</fullName>
    </submittedName>
</protein>
<accession>A0A370PX72</accession>
<evidence type="ECO:0000313" key="2">
    <source>
        <dbReference type="EMBL" id="RDK46788.1"/>
    </source>
</evidence>
<feature type="chain" id="PRO_5016835806" evidence="1">
    <location>
        <begin position="37"/>
        <end position="73"/>
    </location>
</feature>
<dbReference type="Proteomes" id="UP000254937">
    <property type="component" value="Unassembled WGS sequence"/>
</dbReference>
<gene>
    <name evidence="2" type="ORF">M752DRAFT_63756</name>
</gene>
<sequence length="73" mass="8066">MILMGPGSAVALLRRPLLSFLPSPLLLLFFSSPSLSDLLLPCCRPSRLAHLPRTQPRLPGILYPHLDLDSTFD</sequence>
<feature type="signal peptide" evidence="1">
    <location>
        <begin position="1"/>
        <end position="36"/>
    </location>
</feature>
<name>A0A370PX72_ASPPH</name>
<organism evidence="2 3">
    <name type="scientific">Aspergillus phoenicis ATCC 13157</name>
    <dbReference type="NCBI Taxonomy" id="1353007"/>
    <lineage>
        <taxon>Eukaryota</taxon>
        <taxon>Fungi</taxon>
        <taxon>Dikarya</taxon>
        <taxon>Ascomycota</taxon>
        <taxon>Pezizomycotina</taxon>
        <taxon>Eurotiomycetes</taxon>
        <taxon>Eurotiomycetidae</taxon>
        <taxon>Eurotiales</taxon>
        <taxon>Aspergillaceae</taxon>
        <taxon>Aspergillus</taxon>
    </lineage>
</organism>